<dbReference type="SUPFAM" id="SSF55729">
    <property type="entry name" value="Acyl-CoA N-acyltransferases (Nat)"/>
    <property type="match status" value="1"/>
</dbReference>
<dbReference type="AlphaFoldDB" id="A0A075JHX6"/>
<evidence type="ECO:0000313" key="5">
    <source>
        <dbReference type="EMBL" id="AIF41440.1"/>
    </source>
</evidence>
<dbReference type="RefSeq" id="WP_038569215.1">
    <property type="nucleotide sequence ID" value="NZ_CP008889.1"/>
</dbReference>
<dbReference type="InterPro" id="IPR016181">
    <property type="entry name" value="Acyl_CoA_acyltransferase"/>
</dbReference>
<dbReference type="Pfam" id="PF13302">
    <property type="entry name" value="Acetyltransf_3"/>
    <property type="match status" value="1"/>
</dbReference>
<name>A0A075JHX6_9MICO</name>
<comment type="similarity">
    <text evidence="3">Belongs to the acetyltransferase family. RimJ subfamily.</text>
</comment>
<dbReference type="PROSITE" id="PS51186">
    <property type="entry name" value="GNAT"/>
    <property type="match status" value="1"/>
</dbReference>
<dbReference type="GO" id="GO:0008999">
    <property type="term" value="F:protein-N-terminal-alanine acetyltransferase activity"/>
    <property type="evidence" value="ECO:0007669"/>
    <property type="project" value="TreeGrafter"/>
</dbReference>
<feature type="domain" description="N-acetyltransferase" evidence="4">
    <location>
        <begin position="19"/>
        <end position="183"/>
    </location>
</feature>
<accession>A0A075JHX6</accession>
<dbReference type="GO" id="GO:0005737">
    <property type="term" value="C:cytoplasm"/>
    <property type="evidence" value="ECO:0007669"/>
    <property type="project" value="TreeGrafter"/>
</dbReference>
<evidence type="ECO:0000313" key="6">
    <source>
        <dbReference type="Proteomes" id="UP000027986"/>
    </source>
</evidence>
<dbReference type="KEGG" id="dni:HX89_11380"/>
<dbReference type="HOGENOM" id="CLU_013985_40_0_11"/>
<sequence length="201" mass="22747">MGPGTWPVTLRRRYRGGELGLRPLHPRRDLQEWSALRAANRRWTGPWDSTNPFPEPALGFKAAVKEQNAEARAGRLLPWAMTWNGALAGQVHIFTIVRGAQQGGTIGYWIGERFAGHGLTPMAVAMAADHAFGVERLHRLEINVRPDNANSLRVVEKLGWRDEGVRREFLHIDGAWRDHRSFALLRHEVDGTLVQRVQNLE</sequence>
<dbReference type="InterPro" id="IPR000182">
    <property type="entry name" value="GNAT_dom"/>
</dbReference>
<dbReference type="EMBL" id="CP008889">
    <property type="protein sequence ID" value="AIF41440.1"/>
    <property type="molecule type" value="Genomic_DNA"/>
</dbReference>
<keyword evidence="1 5" id="KW-0808">Transferase</keyword>
<dbReference type="Proteomes" id="UP000027986">
    <property type="component" value="Chromosome"/>
</dbReference>
<keyword evidence="6" id="KW-1185">Reference proteome</keyword>
<dbReference type="PANTHER" id="PTHR43792:SF8">
    <property type="entry name" value="[RIBOSOMAL PROTEIN US5]-ALANINE N-ACETYLTRANSFERASE"/>
    <property type="match status" value="1"/>
</dbReference>
<evidence type="ECO:0000256" key="3">
    <source>
        <dbReference type="ARBA" id="ARBA00038502"/>
    </source>
</evidence>
<dbReference type="Gene3D" id="3.40.630.30">
    <property type="match status" value="1"/>
</dbReference>
<keyword evidence="2" id="KW-0012">Acyltransferase</keyword>
<protein>
    <submittedName>
        <fullName evidence="5">Alanine acetyltransferase</fullName>
    </submittedName>
</protein>
<dbReference type="eggNOG" id="COG1670">
    <property type="taxonomic scope" value="Bacteria"/>
</dbReference>
<proteinExistence type="inferred from homology"/>
<evidence type="ECO:0000256" key="2">
    <source>
        <dbReference type="ARBA" id="ARBA00023315"/>
    </source>
</evidence>
<reference evidence="5 6" key="1">
    <citation type="submission" date="2014-07" db="EMBL/GenBank/DDBJ databases">
        <title>Genome Sequencing of Dermacoccus nishinomiyaensis.</title>
        <authorList>
            <person name="Hong K.W."/>
            <person name="Chan K.G."/>
        </authorList>
    </citation>
    <scope>NUCLEOTIDE SEQUENCE [LARGE SCALE GENOMIC DNA]</scope>
    <source>
        <strain evidence="5 6">M25</strain>
    </source>
</reference>
<evidence type="ECO:0000259" key="4">
    <source>
        <dbReference type="PROSITE" id="PS51186"/>
    </source>
</evidence>
<gene>
    <name evidence="5" type="ORF">HX89_11380</name>
</gene>
<dbReference type="OrthoDB" id="5242221at2"/>
<dbReference type="GeneID" id="41841691"/>
<dbReference type="InterPro" id="IPR051531">
    <property type="entry name" value="N-acetyltransferase"/>
</dbReference>
<dbReference type="PANTHER" id="PTHR43792">
    <property type="entry name" value="GNAT FAMILY, PUTATIVE (AFU_ORTHOLOGUE AFUA_3G00765)-RELATED-RELATED"/>
    <property type="match status" value="1"/>
</dbReference>
<evidence type="ECO:0000256" key="1">
    <source>
        <dbReference type="ARBA" id="ARBA00022679"/>
    </source>
</evidence>
<organism evidence="5 6">
    <name type="scientific">Dermacoccus nishinomiyaensis</name>
    <dbReference type="NCBI Taxonomy" id="1274"/>
    <lineage>
        <taxon>Bacteria</taxon>
        <taxon>Bacillati</taxon>
        <taxon>Actinomycetota</taxon>
        <taxon>Actinomycetes</taxon>
        <taxon>Micrococcales</taxon>
        <taxon>Dermacoccaceae</taxon>
        <taxon>Dermacoccus</taxon>
    </lineage>
</organism>